<keyword evidence="3" id="KW-1185">Reference proteome</keyword>
<organism evidence="2 3">
    <name type="scientific">Trichophyton equinum (strain ATCC MYA-4606 / CBS 127.97)</name>
    <name type="common">Horse ringworm fungus</name>
    <dbReference type="NCBI Taxonomy" id="559882"/>
    <lineage>
        <taxon>Eukaryota</taxon>
        <taxon>Fungi</taxon>
        <taxon>Dikarya</taxon>
        <taxon>Ascomycota</taxon>
        <taxon>Pezizomycotina</taxon>
        <taxon>Eurotiomycetes</taxon>
        <taxon>Eurotiomycetidae</taxon>
        <taxon>Onygenales</taxon>
        <taxon>Arthrodermataceae</taxon>
        <taxon>Trichophyton</taxon>
    </lineage>
</organism>
<dbReference type="VEuPathDB" id="FungiDB:TEQG_08668"/>
<name>F2PRC9_TRIEC</name>
<evidence type="ECO:0000313" key="3">
    <source>
        <dbReference type="Proteomes" id="UP000009169"/>
    </source>
</evidence>
<proteinExistence type="predicted"/>
<feature type="compositionally biased region" description="Basic residues" evidence="1">
    <location>
        <begin position="53"/>
        <end position="68"/>
    </location>
</feature>
<reference evidence="3" key="1">
    <citation type="journal article" date="2012" name="MBio">
        <title>Comparative genome analysis of Trichophyton rubrum and related dermatophytes reveals candidate genes involved in infection.</title>
        <authorList>
            <person name="Martinez D.A."/>
            <person name="Oliver B.G."/>
            <person name="Graeser Y."/>
            <person name="Goldberg J.M."/>
            <person name="Li W."/>
            <person name="Martinez-Rossi N.M."/>
            <person name="Monod M."/>
            <person name="Shelest E."/>
            <person name="Barton R.C."/>
            <person name="Birch E."/>
            <person name="Brakhage A.A."/>
            <person name="Chen Z."/>
            <person name="Gurr S.J."/>
            <person name="Heiman D."/>
            <person name="Heitman J."/>
            <person name="Kosti I."/>
            <person name="Rossi A."/>
            <person name="Saif S."/>
            <person name="Samalova M."/>
            <person name="Saunders C.W."/>
            <person name="Shea T."/>
            <person name="Summerbell R.C."/>
            <person name="Xu J."/>
            <person name="Young S."/>
            <person name="Zeng Q."/>
            <person name="Birren B.W."/>
            <person name="Cuomo C.A."/>
            <person name="White T.C."/>
        </authorList>
    </citation>
    <scope>NUCLEOTIDE SEQUENCE [LARGE SCALE GENOMIC DNA]</scope>
    <source>
        <strain evidence="3">ATCC MYA-4606 / CBS 127.97</strain>
    </source>
</reference>
<dbReference type="AlphaFoldDB" id="F2PRC9"/>
<evidence type="ECO:0000313" key="2">
    <source>
        <dbReference type="EMBL" id="EGE04447.1"/>
    </source>
</evidence>
<accession>F2PRC9</accession>
<feature type="region of interest" description="Disordered" evidence="1">
    <location>
        <begin position="42"/>
        <end position="83"/>
    </location>
</feature>
<dbReference type="EMBL" id="DS995733">
    <property type="protein sequence ID" value="EGE04447.1"/>
    <property type="molecule type" value="Genomic_DNA"/>
</dbReference>
<gene>
    <name evidence="2" type="ORF">TEQG_08668</name>
</gene>
<evidence type="ECO:0000256" key="1">
    <source>
        <dbReference type="SAM" id="MobiDB-lite"/>
    </source>
</evidence>
<dbReference type="Proteomes" id="UP000009169">
    <property type="component" value="Unassembled WGS sequence"/>
</dbReference>
<sequence>MMAIGSSGRAVEAGVASLTVDGTWPKKRTAVRVLAPYKYDFLSRHGQGSGKQRPTHLKRQPRKGRPPHIHSSLNSGEAAGLSI</sequence>
<protein>
    <submittedName>
        <fullName evidence="2">Uncharacterized protein</fullName>
    </submittedName>
</protein>
<dbReference type="HOGENOM" id="CLU_2544223_0_0_1"/>